<reference evidence="1" key="2">
    <citation type="submission" date="2025-08" db="UniProtKB">
        <authorList>
            <consortium name="RefSeq"/>
        </authorList>
    </citation>
    <scope>IDENTIFICATION</scope>
</reference>
<accession>A0AAJ8BN55</accession>
<protein>
    <submittedName>
        <fullName evidence="1">Uncharacterized protein</fullName>
    </submittedName>
</protein>
<evidence type="ECO:0000313" key="1">
    <source>
        <dbReference type="RefSeq" id="XP_059599893.1"/>
    </source>
</evidence>
<dbReference type="GeneID" id="84590232"/>
<organism evidence="1">
    <name type="scientific">Aspergillus niger</name>
    <dbReference type="NCBI Taxonomy" id="5061"/>
    <lineage>
        <taxon>Eukaryota</taxon>
        <taxon>Fungi</taxon>
        <taxon>Dikarya</taxon>
        <taxon>Ascomycota</taxon>
        <taxon>Pezizomycotina</taxon>
        <taxon>Eurotiomycetes</taxon>
        <taxon>Eurotiomycetidae</taxon>
        <taxon>Eurotiales</taxon>
        <taxon>Aspergillaceae</taxon>
        <taxon>Aspergillus</taxon>
        <taxon>Aspergillus subgen. Circumdati</taxon>
    </lineage>
</organism>
<dbReference type="VEuPathDB" id="FungiDB:An02g01920"/>
<dbReference type="RefSeq" id="XP_059599893.1">
    <property type="nucleotide sequence ID" value="XM_059746096.1"/>
</dbReference>
<name>A0AAJ8BN55_ASPNG</name>
<sequence>MPVLGRVSQLVSCEQFYSSCTLLSGSIIIDSSSVVLNNGSSQQWLDMYPFPVHPSAACPLPLFMLRWLTASMATLTVTKLDTHRLQRLIFKSSLETVYPSAGTTSIEMWLACLPLRVCWSGLSWVIYMCNTFPRVETERIARSKVDMFINSGRWPKGKRRCFINTIGASADREVDRAMKKEKQKRREKFFVVLRVSTFLELRFVSKYRVSMDMSSEYYGPHTPCAESSRRFNYPSQSSPQRFALCLERYIYLGDYPIWIEGDAHRCLLS</sequence>
<gene>
    <name evidence="1" type="ORF">An02g01920</name>
</gene>
<dbReference type="AlphaFoldDB" id="A0AAJ8BN55"/>
<dbReference type="KEGG" id="ang:An02g01920"/>
<proteinExistence type="predicted"/>
<reference evidence="1" key="1">
    <citation type="submission" date="2025-02" db="EMBL/GenBank/DDBJ databases">
        <authorList>
            <consortium name="NCBI Genome Project"/>
        </authorList>
    </citation>
    <scope>NUCLEOTIDE SEQUENCE</scope>
</reference>